<keyword evidence="1" id="KW-0378">Hydrolase</keyword>
<dbReference type="Proteomes" id="UP001364695">
    <property type="component" value="Unassembled WGS sequence"/>
</dbReference>
<gene>
    <name evidence="1" type="ORF">RV045_07380</name>
</gene>
<dbReference type="EMBL" id="JAWDIE010000009">
    <property type="protein sequence ID" value="MEJ7138250.1"/>
    <property type="molecule type" value="Genomic_DNA"/>
</dbReference>
<evidence type="ECO:0000313" key="2">
    <source>
        <dbReference type="Proteomes" id="UP001364695"/>
    </source>
</evidence>
<name>A0ACC6P1Z7_9BURK</name>
<evidence type="ECO:0000313" key="1">
    <source>
        <dbReference type="EMBL" id="MEJ7138250.1"/>
    </source>
</evidence>
<sequence length="222" mass="23519">MTAQNSPVIARSLMCFGDSNTWGADPSAPVRFPRHVRWPGVLATLLAPQVHVIEEGLSGRTTCLEDPFTPWRRGSDALPMLLATHLPLDGIVIMLGTNDCKQRFGLPTIDIALGVAQLLKLVHQAECGPNGATPRVLVVAPPPIVVAEPTRESFAGAPERSQGLAAAYATVAREAGADFLDAGQIIRSSAVDGIHFDADQHPKLAQAVADVVRGWWGLAGAQ</sequence>
<proteinExistence type="predicted"/>
<reference evidence="1" key="1">
    <citation type="submission" date="2023-10" db="EMBL/GenBank/DDBJ databases">
        <title>Amphibacter perezi, gen. nov., sp. nov. a novel taxa of the family Comamonadaceae, class Betaproteobacteria isolated from the skin microbiota of Pelophylax perezi from different populations.</title>
        <authorList>
            <person name="Costa S."/>
            <person name="Proenca D.N."/>
            <person name="Lopes I."/>
            <person name="Morais P.V."/>
        </authorList>
    </citation>
    <scope>NUCLEOTIDE SEQUENCE</scope>
    <source>
        <strain evidence="1">SL12-8</strain>
    </source>
</reference>
<accession>A0ACC6P1Z7</accession>
<protein>
    <submittedName>
        <fullName evidence="1">SGNH/GDSL hydrolase family protein</fullName>
    </submittedName>
</protein>
<keyword evidence="2" id="KW-1185">Reference proteome</keyword>
<organism evidence="1 2">
    <name type="scientific">Amphibiibacter pelophylacis</name>
    <dbReference type="NCBI Taxonomy" id="1799477"/>
    <lineage>
        <taxon>Bacteria</taxon>
        <taxon>Pseudomonadati</taxon>
        <taxon>Pseudomonadota</taxon>
        <taxon>Betaproteobacteria</taxon>
        <taxon>Burkholderiales</taxon>
        <taxon>Sphaerotilaceae</taxon>
        <taxon>Amphibiibacter</taxon>
    </lineage>
</organism>
<comment type="caution">
    <text evidence="1">The sequence shown here is derived from an EMBL/GenBank/DDBJ whole genome shotgun (WGS) entry which is preliminary data.</text>
</comment>